<accession>A0ABP6RYS5</accession>
<proteinExistence type="predicted"/>
<gene>
    <name evidence="2" type="ORF">GCM10020366_56290</name>
</gene>
<keyword evidence="1" id="KW-0472">Membrane</keyword>
<keyword evidence="1" id="KW-1133">Transmembrane helix</keyword>
<evidence type="ECO:0000313" key="2">
    <source>
        <dbReference type="EMBL" id="GAA3363628.1"/>
    </source>
</evidence>
<keyword evidence="1" id="KW-0812">Transmembrane</keyword>
<keyword evidence="3" id="KW-1185">Reference proteome</keyword>
<dbReference type="EMBL" id="BAAAYK010000038">
    <property type="protein sequence ID" value="GAA3363628.1"/>
    <property type="molecule type" value="Genomic_DNA"/>
</dbReference>
<dbReference type="RefSeq" id="WP_224959514.1">
    <property type="nucleotide sequence ID" value="NZ_BAAAYK010000038.1"/>
</dbReference>
<feature type="transmembrane region" description="Helical" evidence="1">
    <location>
        <begin position="36"/>
        <end position="58"/>
    </location>
</feature>
<evidence type="ECO:0000313" key="3">
    <source>
        <dbReference type="Proteomes" id="UP001500483"/>
    </source>
</evidence>
<evidence type="ECO:0000256" key="1">
    <source>
        <dbReference type="SAM" id="Phobius"/>
    </source>
</evidence>
<feature type="transmembrane region" description="Helical" evidence="1">
    <location>
        <begin position="12"/>
        <end position="30"/>
    </location>
</feature>
<protein>
    <submittedName>
        <fullName evidence="2">Uncharacterized protein</fullName>
    </submittedName>
</protein>
<name>A0ABP6RYS5_9PSEU</name>
<organism evidence="2 3">
    <name type="scientific">Saccharopolyspora gregorii</name>
    <dbReference type="NCBI Taxonomy" id="33914"/>
    <lineage>
        <taxon>Bacteria</taxon>
        <taxon>Bacillati</taxon>
        <taxon>Actinomycetota</taxon>
        <taxon>Actinomycetes</taxon>
        <taxon>Pseudonocardiales</taxon>
        <taxon>Pseudonocardiaceae</taxon>
        <taxon>Saccharopolyspora</taxon>
    </lineage>
</organism>
<dbReference type="Proteomes" id="UP001500483">
    <property type="component" value="Unassembled WGS sequence"/>
</dbReference>
<reference evidence="3" key="1">
    <citation type="journal article" date="2019" name="Int. J. Syst. Evol. Microbiol.">
        <title>The Global Catalogue of Microorganisms (GCM) 10K type strain sequencing project: providing services to taxonomists for standard genome sequencing and annotation.</title>
        <authorList>
            <consortium name="The Broad Institute Genomics Platform"/>
            <consortium name="The Broad Institute Genome Sequencing Center for Infectious Disease"/>
            <person name="Wu L."/>
            <person name="Ma J."/>
        </authorList>
    </citation>
    <scope>NUCLEOTIDE SEQUENCE [LARGE SCALE GENOMIC DNA]</scope>
    <source>
        <strain evidence="3">JCM 9687</strain>
    </source>
</reference>
<sequence>MVIERNRWVRRAVVGQPVIAWPCSLLLWAAGGAAALVLAAAILWISTASCVFGILAPLHHDDPIPADRLTSGTS</sequence>
<comment type="caution">
    <text evidence="2">The sequence shown here is derived from an EMBL/GenBank/DDBJ whole genome shotgun (WGS) entry which is preliminary data.</text>
</comment>